<dbReference type="PANTHER" id="PTHR10963:SF55">
    <property type="entry name" value="GLYCOSIDE HYDROLASE FAMILY 16 PROTEIN"/>
    <property type="match status" value="1"/>
</dbReference>
<feature type="chain" id="PRO_5038919659" evidence="2">
    <location>
        <begin position="19"/>
        <end position="249"/>
    </location>
</feature>
<feature type="domain" description="GH16" evidence="3">
    <location>
        <begin position="1"/>
        <end position="246"/>
    </location>
</feature>
<dbReference type="InterPro" id="IPR013320">
    <property type="entry name" value="ConA-like_dom_sf"/>
</dbReference>
<name>A0A7W0HPK2_9ACTN</name>
<dbReference type="Gene3D" id="2.60.120.200">
    <property type="match status" value="1"/>
</dbReference>
<dbReference type="PROSITE" id="PS51762">
    <property type="entry name" value="GH16_2"/>
    <property type="match status" value="1"/>
</dbReference>
<feature type="signal peptide" evidence="2">
    <location>
        <begin position="1"/>
        <end position="18"/>
    </location>
</feature>
<dbReference type="PROSITE" id="PS51257">
    <property type="entry name" value="PROKAR_LIPOPROTEIN"/>
    <property type="match status" value="1"/>
</dbReference>
<reference evidence="4 5" key="1">
    <citation type="submission" date="2020-07" db="EMBL/GenBank/DDBJ databases">
        <title>Genomic Encyclopedia of Type Strains, Phase IV (KMG-IV): sequencing the most valuable type-strain genomes for metagenomic binning, comparative biology and taxonomic classification.</title>
        <authorList>
            <person name="Goeker M."/>
        </authorList>
    </citation>
    <scope>NUCLEOTIDE SEQUENCE [LARGE SCALE GENOMIC DNA]</scope>
    <source>
        <strain evidence="4 5">DSM 45533</strain>
    </source>
</reference>
<dbReference type="GO" id="GO:0004553">
    <property type="term" value="F:hydrolase activity, hydrolyzing O-glycosyl compounds"/>
    <property type="evidence" value="ECO:0007669"/>
    <property type="project" value="InterPro"/>
</dbReference>
<dbReference type="InterPro" id="IPR000757">
    <property type="entry name" value="Beta-glucanase-like"/>
</dbReference>
<protein>
    <submittedName>
        <fullName evidence="4">Beta-glucanase (GH16 family)</fullName>
    </submittedName>
</protein>
<dbReference type="EMBL" id="JACDUR010000002">
    <property type="protein sequence ID" value="MBA2890666.1"/>
    <property type="molecule type" value="Genomic_DNA"/>
</dbReference>
<evidence type="ECO:0000259" key="3">
    <source>
        <dbReference type="PROSITE" id="PS51762"/>
    </source>
</evidence>
<dbReference type="AlphaFoldDB" id="A0A7W0HPK2"/>
<dbReference type="Proteomes" id="UP000530928">
    <property type="component" value="Unassembled WGS sequence"/>
</dbReference>
<gene>
    <name evidence="4" type="ORF">HNR30_002007</name>
</gene>
<dbReference type="Pfam" id="PF26113">
    <property type="entry name" value="GH16_XgeA"/>
    <property type="match status" value="1"/>
</dbReference>
<dbReference type="SUPFAM" id="SSF49899">
    <property type="entry name" value="Concanavalin A-like lectins/glucanases"/>
    <property type="match status" value="1"/>
</dbReference>
<dbReference type="GO" id="GO:0005975">
    <property type="term" value="P:carbohydrate metabolic process"/>
    <property type="evidence" value="ECO:0007669"/>
    <property type="project" value="InterPro"/>
</dbReference>
<dbReference type="PANTHER" id="PTHR10963">
    <property type="entry name" value="GLYCOSYL HYDROLASE-RELATED"/>
    <property type="match status" value="1"/>
</dbReference>
<accession>A0A7W0HPK2</accession>
<evidence type="ECO:0000313" key="5">
    <source>
        <dbReference type="Proteomes" id="UP000530928"/>
    </source>
</evidence>
<proteinExistence type="inferred from homology"/>
<organism evidence="4 5">
    <name type="scientific">Nonomuraea soli</name>
    <dbReference type="NCBI Taxonomy" id="1032476"/>
    <lineage>
        <taxon>Bacteria</taxon>
        <taxon>Bacillati</taxon>
        <taxon>Actinomycetota</taxon>
        <taxon>Actinomycetes</taxon>
        <taxon>Streptosporangiales</taxon>
        <taxon>Streptosporangiaceae</taxon>
        <taxon>Nonomuraea</taxon>
    </lineage>
</organism>
<dbReference type="InterPro" id="IPR050546">
    <property type="entry name" value="Glycosyl_Hydrlase_16"/>
</dbReference>
<evidence type="ECO:0000313" key="4">
    <source>
        <dbReference type="EMBL" id="MBA2890666.1"/>
    </source>
</evidence>
<comment type="similarity">
    <text evidence="1">Belongs to the glycosyl hydrolase 16 family.</text>
</comment>
<sequence>MRILLTLLILLGLSSCSAGGEREIFRDDFDTLENWVAEEGAGRWGTGEIERMSRANLAVSGGNLAITPRLEGGEWTSGRIRSKREDFGVPPGGTLRVEARIALPAVTPADGQGYWPAFWMLGGHTGWPEIGEIDILEAVNGQPSIMGAMHCGRPCDEPVGLTTGQWPCPACFGGFHTYAVEMTGTSVTWFLDGVPYHTLERSLDRRFFLILNVAIGGALPGPPAATTAPGRAMLVDYVSVRSRQSADHH</sequence>
<keyword evidence="2" id="KW-0732">Signal</keyword>
<evidence type="ECO:0000256" key="2">
    <source>
        <dbReference type="SAM" id="SignalP"/>
    </source>
</evidence>
<evidence type="ECO:0000256" key="1">
    <source>
        <dbReference type="ARBA" id="ARBA00006865"/>
    </source>
</evidence>
<comment type="caution">
    <text evidence="4">The sequence shown here is derived from an EMBL/GenBank/DDBJ whole genome shotgun (WGS) entry which is preliminary data.</text>
</comment>
<keyword evidence="5" id="KW-1185">Reference proteome</keyword>
<dbReference type="RefSeq" id="WP_181609464.1">
    <property type="nucleotide sequence ID" value="NZ_BAABAM010000006.1"/>
</dbReference>